<comment type="caution">
    <text evidence="1">The sequence shown here is derived from an EMBL/GenBank/DDBJ whole genome shotgun (WGS) entry which is preliminary data.</text>
</comment>
<gene>
    <name evidence="1" type="ORF">PHLCEN_2v5049</name>
</gene>
<dbReference type="AlphaFoldDB" id="A0A2R6PC76"/>
<protein>
    <submittedName>
        <fullName evidence="1">Uncharacterized protein</fullName>
    </submittedName>
</protein>
<sequence length="52" mass="6057">MSDIFECKEPEREALFGDWNKLIRMESLLAKLGLSSDRRSSYATLDWPESYA</sequence>
<accession>A0A2R6PC76</accession>
<evidence type="ECO:0000313" key="1">
    <source>
        <dbReference type="EMBL" id="PSR88900.1"/>
    </source>
</evidence>
<organism evidence="1 2">
    <name type="scientific">Hermanssonia centrifuga</name>
    <dbReference type="NCBI Taxonomy" id="98765"/>
    <lineage>
        <taxon>Eukaryota</taxon>
        <taxon>Fungi</taxon>
        <taxon>Dikarya</taxon>
        <taxon>Basidiomycota</taxon>
        <taxon>Agaricomycotina</taxon>
        <taxon>Agaricomycetes</taxon>
        <taxon>Polyporales</taxon>
        <taxon>Meruliaceae</taxon>
        <taxon>Hermanssonia</taxon>
    </lineage>
</organism>
<name>A0A2R6PC76_9APHY</name>
<reference evidence="1 2" key="1">
    <citation type="submission" date="2018-02" db="EMBL/GenBank/DDBJ databases">
        <title>Genome sequence of the basidiomycete white-rot fungus Phlebia centrifuga.</title>
        <authorList>
            <person name="Granchi Z."/>
            <person name="Peng M."/>
            <person name="de Vries R.P."/>
            <person name="Hilden K."/>
            <person name="Makela M.R."/>
            <person name="Grigoriev I."/>
            <person name="Riley R."/>
        </authorList>
    </citation>
    <scope>NUCLEOTIDE SEQUENCE [LARGE SCALE GENOMIC DNA]</scope>
    <source>
        <strain evidence="1 2">FBCC195</strain>
    </source>
</reference>
<evidence type="ECO:0000313" key="2">
    <source>
        <dbReference type="Proteomes" id="UP000186601"/>
    </source>
</evidence>
<proteinExistence type="predicted"/>
<dbReference type="EMBL" id="MLYV02000502">
    <property type="protein sequence ID" value="PSR88900.1"/>
    <property type="molecule type" value="Genomic_DNA"/>
</dbReference>
<keyword evidence="2" id="KW-1185">Reference proteome</keyword>
<dbReference type="Proteomes" id="UP000186601">
    <property type="component" value="Unassembled WGS sequence"/>
</dbReference>